<feature type="domain" description="ABC-2 type transporter transmembrane" evidence="5">
    <location>
        <begin position="57"/>
        <end position="234"/>
    </location>
</feature>
<reference evidence="6 7" key="1">
    <citation type="submission" date="2016-03" db="EMBL/GenBank/DDBJ databases">
        <title>Comparative genomics of 54 Lactobacillus plantarum strains reveals genomic uncoupling from niche constraints.</title>
        <authorList>
            <person name="Martino M.E."/>
        </authorList>
    </citation>
    <scope>NUCLEOTIDE SEQUENCE [LARGE SCALE GENOMIC DNA]</scope>
    <source>
        <strain evidence="6 7">19.1</strain>
    </source>
</reference>
<proteinExistence type="predicted"/>
<dbReference type="InterPro" id="IPR013525">
    <property type="entry name" value="ABC2_TM"/>
</dbReference>
<comment type="caution">
    <text evidence="6">The sequence shown here is derived from an EMBL/GenBank/DDBJ whole genome shotgun (WGS) entry which is preliminary data.</text>
</comment>
<dbReference type="KEGG" id="lpb:SH83_05575"/>
<keyword evidence="3" id="KW-1133">Transmembrane helix</keyword>
<accession>A0A165QW67</accession>
<protein>
    <submittedName>
        <fullName evidence="6">ABC transporter permease protein</fullName>
    </submittedName>
</protein>
<dbReference type="Pfam" id="PF12698">
    <property type="entry name" value="ABC2_membrane_3"/>
    <property type="match status" value="1"/>
</dbReference>
<evidence type="ECO:0000256" key="2">
    <source>
        <dbReference type="ARBA" id="ARBA00022692"/>
    </source>
</evidence>
<evidence type="ECO:0000313" key="7">
    <source>
        <dbReference type="Proteomes" id="UP000076882"/>
    </source>
</evidence>
<keyword evidence="2" id="KW-0812">Transmembrane</keyword>
<gene>
    <name evidence="6" type="ORF">Lp19_2787</name>
</gene>
<dbReference type="Proteomes" id="UP000076882">
    <property type="component" value="Unassembled WGS sequence"/>
</dbReference>
<comment type="subcellular location">
    <subcellularLocation>
        <location evidence="1">Membrane</location>
        <topology evidence="1">Multi-pass membrane protein</topology>
    </subcellularLocation>
</comment>
<sequence>MSLSVTKIKALFGLKLRLIISNMSLMTAPIMAILYVVFMKSIMQSKAPSHVALISLLLGMGLCFNIVMGGIMMTSYPLAEEKEHHTLRVLMTSSITGPEFFIGSLLPPLAIMTVTNLILVPLSGASWSQIHLGNFLLITIITSLTSLVLGYIIGLIANSQTQAGVYSIPMMLILSLIPNFEQFNTTLKSFSSYLYSSTLNHYITASYTTGGFSWTLREVLTQLGWLVITCGIFFYAYRRHGLDND</sequence>
<evidence type="ECO:0000256" key="3">
    <source>
        <dbReference type="ARBA" id="ARBA00022989"/>
    </source>
</evidence>
<name>A0A165QW67_LACPN</name>
<evidence type="ECO:0000259" key="5">
    <source>
        <dbReference type="Pfam" id="PF12698"/>
    </source>
</evidence>
<dbReference type="PATRIC" id="fig|1590.143.peg.87"/>
<evidence type="ECO:0000256" key="1">
    <source>
        <dbReference type="ARBA" id="ARBA00004141"/>
    </source>
</evidence>
<dbReference type="EMBL" id="LUXM01000040">
    <property type="protein sequence ID" value="KZU91501.1"/>
    <property type="molecule type" value="Genomic_DNA"/>
</dbReference>
<dbReference type="RefSeq" id="WP_003643165.1">
    <property type="nucleotide sequence ID" value="NZ_AP028145.1"/>
</dbReference>
<dbReference type="AlphaFoldDB" id="A0A165QW67"/>
<evidence type="ECO:0000256" key="4">
    <source>
        <dbReference type="ARBA" id="ARBA00023136"/>
    </source>
</evidence>
<evidence type="ECO:0000313" key="6">
    <source>
        <dbReference type="EMBL" id="KZU91501.1"/>
    </source>
</evidence>
<organism evidence="6 7">
    <name type="scientific">Lactiplantibacillus plantarum</name>
    <name type="common">Lactobacillus plantarum</name>
    <dbReference type="NCBI Taxonomy" id="1590"/>
    <lineage>
        <taxon>Bacteria</taxon>
        <taxon>Bacillati</taxon>
        <taxon>Bacillota</taxon>
        <taxon>Bacilli</taxon>
        <taxon>Lactobacillales</taxon>
        <taxon>Lactobacillaceae</taxon>
        <taxon>Lactiplantibacillus</taxon>
    </lineage>
</organism>
<keyword evidence="4" id="KW-0472">Membrane</keyword>